<dbReference type="InterPro" id="IPR039481">
    <property type="entry name" value="EXOC2/Sec5_N_dom"/>
</dbReference>
<keyword evidence="3 4" id="KW-0268">Exocytosis</keyword>
<protein>
    <recommendedName>
        <fullName evidence="4">Exocyst complex component SEC5</fullName>
    </recommendedName>
</protein>
<gene>
    <name evidence="7" type="ORF">CWI36_1843p0010</name>
</gene>
<keyword evidence="8" id="KW-1185">Reference proteome</keyword>
<dbReference type="GO" id="GO:0006893">
    <property type="term" value="P:Golgi to plasma membrane transport"/>
    <property type="evidence" value="ECO:0007669"/>
    <property type="project" value="UniProtKB-UniRule"/>
</dbReference>
<dbReference type="AlphaFoldDB" id="A0A4Q9KYN9"/>
<dbReference type="InterPro" id="IPR029175">
    <property type="entry name" value="EXOC2/Sec5"/>
</dbReference>
<feature type="compositionally biased region" description="Low complexity" evidence="5">
    <location>
        <begin position="246"/>
        <end position="264"/>
    </location>
</feature>
<evidence type="ECO:0000256" key="5">
    <source>
        <dbReference type="SAM" id="MobiDB-lite"/>
    </source>
</evidence>
<evidence type="ECO:0000256" key="2">
    <source>
        <dbReference type="ARBA" id="ARBA00022448"/>
    </source>
</evidence>
<evidence type="ECO:0000256" key="3">
    <source>
        <dbReference type="ARBA" id="ARBA00022483"/>
    </source>
</evidence>
<dbReference type="PANTHER" id="PTHR13043:SF1">
    <property type="entry name" value="EXOCYST COMPLEX COMPONENT 2"/>
    <property type="match status" value="1"/>
</dbReference>
<dbReference type="VEuPathDB" id="MicrosporidiaDB:CWI39_0610p0010"/>
<evidence type="ECO:0000313" key="7">
    <source>
        <dbReference type="EMBL" id="TBT99805.1"/>
    </source>
</evidence>
<comment type="caution">
    <text evidence="7">The sequence shown here is derived from an EMBL/GenBank/DDBJ whole genome shotgun (WGS) entry which is preliminary data.</text>
</comment>
<dbReference type="PANTHER" id="PTHR13043">
    <property type="entry name" value="EXOCYST COMPLEX COMPONENT SEC5"/>
    <property type="match status" value="1"/>
</dbReference>
<feature type="domain" description="Exocyst complex component EXOC2/Sec5 N-terminal" evidence="6">
    <location>
        <begin position="6"/>
        <end position="76"/>
    </location>
</feature>
<dbReference type="GO" id="GO:0006887">
    <property type="term" value="P:exocytosis"/>
    <property type="evidence" value="ECO:0007669"/>
    <property type="project" value="UniProtKB-KW"/>
</dbReference>
<dbReference type="Proteomes" id="UP000291404">
    <property type="component" value="Unassembled WGS sequence"/>
</dbReference>
<reference evidence="7 8" key="1">
    <citation type="submission" date="2017-12" db="EMBL/GenBank/DDBJ databases">
        <authorList>
            <person name="Pombert J.-F."/>
            <person name="Haag K.L."/>
            <person name="Ebert D."/>
        </authorList>
    </citation>
    <scope>NUCLEOTIDE SEQUENCE [LARGE SCALE GENOMIC DNA]</scope>
    <source>
        <strain evidence="7">BE-OM-2</strain>
    </source>
</reference>
<comment type="function">
    <text evidence="4">Component of the exocyst complex involved in the docking of exocytic vesicles with fusion sites on the plasma membrane.</text>
</comment>
<dbReference type="VEuPathDB" id="MicrosporidiaDB:CWI36_1843p0010"/>
<dbReference type="GO" id="GO:0015031">
    <property type="term" value="P:protein transport"/>
    <property type="evidence" value="ECO:0007669"/>
    <property type="project" value="UniProtKB-KW"/>
</dbReference>
<evidence type="ECO:0000259" key="6">
    <source>
        <dbReference type="Pfam" id="PF15469"/>
    </source>
</evidence>
<dbReference type="EMBL" id="PITI01001843">
    <property type="protein sequence ID" value="TBT99805.1"/>
    <property type="molecule type" value="Genomic_DNA"/>
</dbReference>
<evidence type="ECO:0000256" key="1">
    <source>
        <dbReference type="ARBA" id="ARBA00010578"/>
    </source>
</evidence>
<dbReference type="Pfam" id="PF15469">
    <property type="entry name" value="Sec5"/>
    <property type="match status" value="1"/>
</dbReference>
<dbReference type="GO" id="GO:0000145">
    <property type="term" value="C:exocyst"/>
    <property type="evidence" value="ECO:0007669"/>
    <property type="project" value="UniProtKB-UniRule"/>
</dbReference>
<feature type="compositionally biased region" description="Basic and acidic residues" evidence="5">
    <location>
        <begin position="515"/>
        <end position="568"/>
    </location>
</feature>
<comment type="subunit">
    <text evidence="4">Component of the exocyst complex.</text>
</comment>
<accession>A0A4Q9KYN9</accession>
<evidence type="ECO:0000313" key="8">
    <source>
        <dbReference type="Proteomes" id="UP000291404"/>
    </source>
</evidence>
<evidence type="ECO:0000256" key="4">
    <source>
        <dbReference type="RuleBase" id="RU365069"/>
    </source>
</evidence>
<feature type="region of interest" description="Disordered" evidence="5">
    <location>
        <begin position="243"/>
        <end position="264"/>
    </location>
</feature>
<feature type="region of interest" description="Disordered" evidence="5">
    <location>
        <begin position="511"/>
        <end position="577"/>
    </location>
</feature>
<organism evidence="7 8">
    <name type="scientific">Hamiltosporidium magnivora</name>
    <dbReference type="NCBI Taxonomy" id="148818"/>
    <lineage>
        <taxon>Eukaryota</taxon>
        <taxon>Fungi</taxon>
        <taxon>Fungi incertae sedis</taxon>
        <taxon>Microsporidia</taxon>
        <taxon>Dubosqiidae</taxon>
        <taxon>Hamiltosporidium</taxon>
    </lineage>
</organism>
<proteinExistence type="inferred from homology"/>
<keyword evidence="2 4" id="KW-0813">Transport</keyword>
<comment type="similarity">
    <text evidence="1 4">Belongs to the SEC5 family.</text>
</comment>
<sequence>MHNPLLSESFDPIKYINDTFKTSTEYDLNDTLVSLHKSINITKLKSKQLVASHFSQFVQCKSVIDNVYSDIKLKHITLHHYSTDNMLNLLSSLPSKHIDLGLQLHTDHHTPTTHNTPASQNILPEFVLSKLSKALENKDYKTFISLYPQHIQHPIKIVFLDSLQSDIHHTKSLSTLLKLFKYYFTIEPTTFPYQTISNTLLVNFKECINSIGKGYTNITYNRDSNTTSNINNKYSNTTSNINNKYSNTTSNVNNRDSNSNTNITSNTSVSTSTIYTTTHFTNTDIFKVTLYLKNIIKKVSATNKEPDFTNTVTILVNEYINFIKYIIYKEIGNEYNNVTYGYETIDSTILLNQNSIDPTYFNKDGLTNNNPTNISHNNPNIISHNNLNNSYINNISHNNPNIISHNNLNNISHNNLPVTSTSLLKVLTFTNKILNSYKYDTMDIEDIKREMLYKEWYGSIYNIPIFINMYGSSMFKECVIQYIKRVIIKYNEYLCGRLSLSKGDGVEGGIGKNEGYSKDNKGYNKDNKDNKGYSKDNNKNNNKEYSSDIKDNRNSKDNKDIYNKDTNKDTNNTNINNNNTNNITNNISNNISNNIPFYNALLVVYNTYELLNNKNIKNIGIKPSLYNTLQQELINLQVSLIIRIIENIKISSNIYMSSKSSNYKGVICSKILKVIYSVNFVDNSVIEIVKNKYKEYI</sequence>
<name>A0A4Q9KYN9_9MICR</name>
<keyword evidence="4" id="KW-0653">Protein transport</keyword>